<feature type="region of interest" description="Disordered" evidence="1">
    <location>
        <begin position="648"/>
        <end position="667"/>
    </location>
</feature>
<feature type="region of interest" description="Disordered" evidence="1">
    <location>
        <begin position="810"/>
        <end position="829"/>
    </location>
</feature>
<comment type="caution">
    <text evidence="2">The sequence shown here is derived from an EMBL/GenBank/DDBJ whole genome shotgun (WGS) entry which is preliminary data.</text>
</comment>
<evidence type="ECO:0000313" key="3">
    <source>
        <dbReference type="Proteomes" id="UP001221142"/>
    </source>
</evidence>
<keyword evidence="3" id="KW-1185">Reference proteome</keyword>
<dbReference type="AlphaFoldDB" id="A0AAD7B7J2"/>
<dbReference type="EMBL" id="JARKIF010000030">
    <property type="protein sequence ID" value="KAJ7612605.1"/>
    <property type="molecule type" value="Genomic_DNA"/>
</dbReference>
<evidence type="ECO:0000256" key="1">
    <source>
        <dbReference type="SAM" id="MobiDB-lite"/>
    </source>
</evidence>
<reference evidence="2" key="1">
    <citation type="submission" date="2023-03" db="EMBL/GenBank/DDBJ databases">
        <title>Massive genome expansion in bonnet fungi (Mycena s.s.) driven by repeated elements and novel gene families across ecological guilds.</title>
        <authorList>
            <consortium name="Lawrence Berkeley National Laboratory"/>
            <person name="Harder C.B."/>
            <person name="Miyauchi S."/>
            <person name="Viragh M."/>
            <person name="Kuo A."/>
            <person name="Thoen E."/>
            <person name="Andreopoulos B."/>
            <person name="Lu D."/>
            <person name="Skrede I."/>
            <person name="Drula E."/>
            <person name="Henrissat B."/>
            <person name="Morin E."/>
            <person name="Kohler A."/>
            <person name="Barry K."/>
            <person name="LaButti K."/>
            <person name="Morin E."/>
            <person name="Salamov A."/>
            <person name="Lipzen A."/>
            <person name="Mereny Z."/>
            <person name="Hegedus B."/>
            <person name="Baldrian P."/>
            <person name="Stursova M."/>
            <person name="Weitz H."/>
            <person name="Taylor A."/>
            <person name="Grigoriev I.V."/>
            <person name="Nagy L.G."/>
            <person name="Martin F."/>
            <person name="Kauserud H."/>
        </authorList>
    </citation>
    <scope>NUCLEOTIDE SEQUENCE</scope>
    <source>
        <strain evidence="2">9284</strain>
    </source>
</reference>
<protein>
    <submittedName>
        <fullName evidence="2">Uncharacterized protein</fullName>
    </submittedName>
</protein>
<feature type="region of interest" description="Disordered" evidence="1">
    <location>
        <begin position="359"/>
        <end position="424"/>
    </location>
</feature>
<proteinExistence type="predicted"/>
<accession>A0AAD7B7J2</accession>
<name>A0AAD7B7J2_9AGAR</name>
<sequence length="1007" mass="111596">MPATRTIPSRTSLTTTSALVQRRLRPLPGSQHVELFDVGATRPGRDEYTPATAILLTKERLDAQAVHQPTTCVCVECDRPISLWQFGEYGMSKDDPLKLEYTWLVCKGCWQYKWPLNPAANWGDKPECTCPAGVPAEYRDDCLLHNVPGVVAVPWGTRIERQIGWSEAGEVLDRWREQAEARWDELRKILPSTDRRVHRIRAQVDAAYDRIDEWLATPRHLFKLLYHFVIKIDTDWNSIPRGNPTPGLPYTAKVGIPTIKERASPSEDTHHLGGAKWAYLQWAYPLVVFQERVGIPTSLMARWWGYPPRVWWSEDTHQRVGIPTPAHKKEPVRDAKGAGLLAPSQGLAPGTRTARTAPKFAQQAGLAPSQGPAAGTKTTPYSPKIPKTSWATSHHPGASSRHENCPPTAGGHKRAQKPPHTAPRIAKNELARWEVYPPPWIPELVGVVCSHVYGPKDPIFSVPRMRRGDLAVLARTSQAFSVHALQLLWDSVALINIFLLLPSDSFELKTVGHGAYWMKYTMLPTRRLQESDFDRMSFYAPLIKHISSDPGRADLSAMFSSIVLPENMLPNLRGIDWMHEATDFDRIDWFLSPHITTVFMPFATGTLLASLAIRCPQLKDLSIFPRRSEALPALSTVHHGFGDPVRVAGTGHPGTGSGRGSATRSNPVTRFQPVGWENVTSKTMIGTSPTLIVGGTWLLLETNAGMHTLVNARRTIIYSVPLSRLPSDFVRPLCAKTESHSNIDMIKDELRDVFEMYKAAYADVMVVSNEPDLEVGGDGDVTMGDLLTNYFGAKYLIYGPFWPITQYGSTSPRVTRDPPSPAGEMAGNPYPGRGSGRFAGTVSFINLTSVSIFSAVGIDLDNTTVTDMARSWPRIESIELQSYYGYPAPRATLLCLESFPQNCPHLIKLCIDFDATMIPSARVHAEAPLSLRRLETLGVGGSPITSASNVAAFIGTLFPNLRNIERLLRSWNGSTSTTTVVREAVEYDQRWGDMASLLPGCKVVGHV</sequence>
<evidence type="ECO:0000313" key="2">
    <source>
        <dbReference type="EMBL" id="KAJ7612605.1"/>
    </source>
</evidence>
<organism evidence="2 3">
    <name type="scientific">Roridomyces roridus</name>
    <dbReference type="NCBI Taxonomy" id="1738132"/>
    <lineage>
        <taxon>Eukaryota</taxon>
        <taxon>Fungi</taxon>
        <taxon>Dikarya</taxon>
        <taxon>Basidiomycota</taxon>
        <taxon>Agaricomycotina</taxon>
        <taxon>Agaricomycetes</taxon>
        <taxon>Agaricomycetidae</taxon>
        <taxon>Agaricales</taxon>
        <taxon>Marasmiineae</taxon>
        <taxon>Mycenaceae</taxon>
        <taxon>Roridomyces</taxon>
    </lineage>
</organism>
<gene>
    <name evidence="2" type="ORF">FB45DRAFT_874823</name>
</gene>
<dbReference type="Proteomes" id="UP001221142">
    <property type="component" value="Unassembled WGS sequence"/>
</dbReference>